<feature type="transmembrane region" description="Helical" evidence="1">
    <location>
        <begin position="76"/>
        <end position="98"/>
    </location>
</feature>
<organism evidence="2 3">
    <name type="scientific">Rhodococcus koreensis</name>
    <dbReference type="NCBI Taxonomy" id="99653"/>
    <lineage>
        <taxon>Bacteria</taxon>
        <taxon>Bacillati</taxon>
        <taxon>Actinomycetota</taxon>
        <taxon>Actinomycetes</taxon>
        <taxon>Mycobacteriales</taxon>
        <taxon>Nocardiaceae</taxon>
        <taxon>Rhodococcus</taxon>
    </lineage>
</organism>
<dbReference type="PANTHER" id="PTHR37305:SF1">
    <property type="entry name" value="MEMBRANE PROTEIN"/>
    <property type="match status" value="1"/>
</dbReference>
<sequence length="266" mass="28074">MKVLGRFLADRRRSMLWWSGGVAAYVAVNNAFYPTIKNVTGIENLVKHLPDTFKTLIGSSDQILITSPPGYLQGRLFGLTLPVLLLIFAIGAGAYAIGGSEEDGTLELLLSNPVTRGRVLIERFVAVAALSLGLGIVTTASLLAFSPPFGLLVGVSIPGLVAAVFAATAFGLMHGAIAFAAGAWTGRRSVAIATAATVAVVGNLLNAVAASSESLHFLRFASPWHWYGGRNMLAQGIAIEPFLAPITVSAVCAAVAWWSFRRRDLH</sequence>
<proteinExistence type="predicted"/>
<keyword evidence="1" id="KW-0472">Membrane</keyword>
<gene>
    <name evidence="2" type="ORF">SAMN04490239_0337</name>
</gene>
<name>A0A1H4IBJ3_9NOCA</name>
<dbReference type="RefSeq" id="WP_244163409.1">
    <property type="nucleotide sequence ID" value="NZ_FNSV01000002.1"/>
</dbReference>
<dbReference type="GO" id="GO:0140359">
    <property type="term" value="F:ABC-type transporter activity"/>
    <property type="evidence" value="ECO:0007669"/>
    <property type="project" value="InterPro"/>
</dbReference>
<dbReference type="Proteomes" id="UP000183561">
    <property type="component" value="Unassembled WGS sequence"/>
</dbReference>
<keyword evidence="1" id="KW-1133">Transmembrane helix</keyword>
<feature type="transmembrane region" description="Helical" evidence="1">
    <location>
        <begin position="232"/>
        <end position="260"/>
    </location>
</feature>
<feature type="transmembrane region" description="Helical" evidence="1">
    <location>
        <begin position="15"/>
        <end position="33"/>
    </location>
</feature>
<evidence type="ECO:0000313" key="3">
    <source>
        <dbReference type="Proteomes" id="UP000183561"/>
    </source>
</evidence>
<dbReference type="Pfam" id="PF12679">
    <property type="entry name" value="ABC2_membrane_2"/>
    <property type="match status" value="1"/>
</dbReference>
<evidence type="ECO:0000256" key="1">
    <source>
        <dbReference type="SAM" id="Phobius"/>
    </source>
</evidence>
<keyword evidence="1" id="KW-0812">Transmembrane</keyword>
<dbReference type="GO" id="GO:0005886">
    <property type="term" value="C:plasma membrane"/>
    <property type="evidence" value="ECO:0007669"/>
    <property type="project" value="UniProtKB-SubCell"/>
</dbReference>
<feature type="transmembrane region" description="Helical" evidence="1">
    <location>
        <begin position="190"/>
        <end position="212"/>
    </location>
</feature>
<dbReference type="AlphaFoldDB" id="A0A1H4IBJ3"/>
<protein>
    <submittedName>
        <fullName evidence="2">ABC-2 type transport system permease protein</fullName>
    </submittedName>
</protein>
<feature type="transmembrane region" description="Helical" evidence="1">
    <location>
        <begin position="119"/>
        <end position="145"/>
    </location>
</feature>
<reference evidence="3" key="1">
    <citation type="submission" date="2016-10" db="EMBL/GenBank/DDBJ databases">
        <authorList>
            <person name="Varghese N."/>
            <person name="Submissions S."/>
        </authorList>
    </citation>
    <scope>NUCLEOTIDE SEQUENCE [LARGE SCALE GENOMIC DNA]</scope>
    <source>
        <strain evidence="3">DSM 44498</strain>
    </source>
</reference>
<dbReference type="PANTHER" id="PTHR37305">
    <property type="entry name" value="INTEGRAL MEMBRANE PROTEIN-RELATED"/>
    <property type="match status" value="1"/>
</dbReference>
<accession>A0A1H4IBJ3</accession>
<evidence type="ECO:0000313" key="2">
    <source>
        <dbReference type="EMBL" id="SEB31323.1"/>
    </source>
</evidence>
<keyword evidence="3" id="KW-1185">Reference proteome</keyword>
<feature type="transmembrane region" description="Helical" evidence="1">
    <location>
        <begin position="157"/>
        <end position="183"/>
    </location>
</feature>
<dbReference type="EMBL" id="FNSV01000002">
    <property type="protein sequence ID" value="SEB31323.1"/>
    <property type="molecule type" value="Genomic_DNA"/>
</dbReference>